<feature type="compositionally biased region" description="Low complexity" evidence="10">
    <location>
        <begin position="1555"/>
        <end position="1587"/>
    </location>
</feature>
<feature type="compositionally biased region" description="Basic and acidic residues" evidence="10">
    <location>
        <begin position="864"/>
        <end position="876"/>
    </location>
</feature>
<dbReference type="InterPro" id="IPR032405">
    <property type="entry name" value="Kinesin_assoc"/>
</dbReference>
<keyword evidence="4" id="KW-0547">Nucleotide-binding</keyword>
<dbReference type="PANTHER" id="PTHR47117">
    <property type="entry name" value="STAR-RELATED LIPID TRANSFER PROTEIN 9"/>
    <property type="match status" value="1"/>
</dbReference>
<dbReference type="PROSITE" id="PS50067">
    <property type="entry name" value="KINESIN_MOTOR_2"/>
    <property type="match status" value="1"/>
</dbReference>
<dbReference type="InterPro" id="IPR027417">
    <property type="entry name" value="P-loop_NTPase"/>
</dbReference>
<dbReference type="InterPro" id="IPR001752">
    <property type="entry name" value="Kinesin_motor_dom"/>
</dbReference>
<dbReference type="GO" id="GO:0047496">
    <property type="term" value="P:vesicle transport along microtubule"/>
    <property type="evidence" value="ECO:0000318"/>
    <property type="project" value="GO_Central"/>
</dbReference>
<dbReference type="KEGG" id="mbr:MONBRDRAFT_37459"/>
<keyword evidence="2" id="KW-0963">Cytoplasm</keyword>
<dbReference type="eggNOG" id="KOG0245">
    <property type="taxonomic scope" value="Eukaryota"/>
</dbReference>
<dbReference type="SMART" id="SM00129">
    <property type="entry name" value="KISc"/>
    <property type="match status" value="1"/>
</dbReference>
<dbReference type="STRING" id="81824.A9V1V7"/>
<feature type="compositionally biased region" description="Basic residues" evidence="10">
    <location>
        <begin position="1145"/>
        <end position="1157"/>
    </location>
</feature>
<evidence type="ECO:0000259" key="11">
    <source>
        <dbReference type="PROSITE" id="PS50067"/>
    </source>
</evidence>
<feature type="compositionally biased region" description="Polar residues" evidence="10">
    <location>
        <begin position="1588"/>
        <end position="1598"/>
    </location>
</feature>
<feature type="compositionally biased region" description="Basic and acidic residues" evidence="10">
    <location>
        <begin position="1"/>
        <end position="11"/>
    </location>
</feature>
<dbReference type="InterPro" id="IPR036961">
    <property type="entry name" value="Kinesin_motor_dom_sf"/>
</dbReference>
<sequence>MAESLDRKNCTEKVIAQSSEPARPQDGKDGQSVEAGSDSGSVLAWVRVVERGELSPHDVAQRLDQGQGDDVHLKPYLDSILALPTFLLDRLQLLAPPRSSAPSSPVRAGSRTTARTASLPRHGVATQCKPLQTSNSEAGIAPDPISGPRRRVPTKRLVPQPLVGPERDVTSTPVTKKDARIAPIPAESDFPSLQSTTSQRSGRQTSSRSKPHASGNLSGSGATADRLPAAPPAASPWSRTKSAGTTSHTFDVATARPGATRTVSVKTRSSMSNSRQGCDSGGTTVTSPARVTNADAARSYSGGSLPAMAETTQEIGLSEADFRLAVLLGEIGALVLAKYRPQLHPGIGREMQVLSQVARACLEALRLAPALDAAESNSAIVASATQSGITPDEAQRWVPAFMVTCTVALLARFPRLLHALGVGFWPAVEAQLICFTPRLQQRLRALWPIASERSSSDEGLATQLVRHFGSSMAGLAEHSSLPLNSCSSVFSFSNLIVVLNFCCLQTSAFTTVDPLAQLLLHESQQEVDKWLPVLQSLYEGYCLATADQHRGHQSDLRSWRLRAEQGKAQGKLDSWAQECWQQLRDCKLAWMSAVARGLLLMMQDSSLLLPTEMRHRAIERQRIRFESARFHIVFSFVPDLVDVLGSLELRDFLSRELMVALEEAARRTARDRDLVTGFNFLFFGGRVLAQLVYRTLARPLHPTAQERVGMELRDPLSLCVRLERAHQERCLVACLCWTVSCVQYLAGPGTALWHGCPEVLQAIGLLVRLERATSRFAEPMPHGSLPMLFAHMLLGETLSHPRLERLVTQARTSVCEAPPLLVQLEHYHFVDARLPGQWRSDGELSAALRSITQPIQGPSNEKVINPERVTDRDKAAGSKPPLLQRKLGQVVTVPSIEGQMTTLIQTITYGVVQKVQLWLQSSCPSIREGHTMAGSDTSVFRSLTNEINVAGVLRWTWRMVDRQPTLVAATAMGAFGVLLVAATSSENGFTQKDDQGRYGSLIQRRVPTCIGNLFDIHRWLVDRIDVFGCRSCVKSGDTAESQGLIPRLCRALFERIDKEKGSDHVFNVEVSYLEIYNEKLSKINLVDLAGSERASSTGATGDRLKEGANINKSLTALGKVISALADASTSQASATSNSTASGSSGKKKKKKGKKGHKNTGGPIVPYRESALTWLLKESLGGTLRYANSAKQIVCRAIVNEDPTAKMIRELKEEVQRLQSMVKNGAPGSPKRPSPKAEAHGSGEDSDEEEVDSEDAVEQLAVTEKLMKELTTPWAERLEYADRLRSDRDQILKEMGVKVDEGGTAVGLSSPQKQPHLMNLGEALDEEEYLLYYLQTDRTRIGAADDNDVTLMGDDMQDHHCEIWAQHDCFFLVPTAQNVALKLNKTVCSTPVFLTTGALLHMGADHMYRFVHPAQARLLRDAGIKSKRQAVDAAKPEADDLLRLHTDEKRLVTANWVESILGRELEGEDEAPGMELEALYTLALEAAAAKKTETEDESVPEASPLEADFALALNCLALLQRLVVEHEDQSAGTLRLKLAARPTQRRKRVLPSPKMASAKASAAQSEDAGEASPSPTPARTLPTPAATSVMTAPNSDAQGSSAVATAEHASAAKGAVSAGSPSGSEVSAEQNVTSLFDRISNKAVSALPPASAAQADSGSVAPDTEATEAEATVNPLDRLTTSQADRWLRAQSEAGTSFWTQGLSGFAGLSDQAGSLLDKFLAENSATEAGDSEDARRRAALERMSAVARERANQQGDEGNKASDCAVIM</sequence>
<feature type="compositionally biased region" description="Polar residues" evidence="10">
    <location>
        <begin position="261"/>
        <end position="290"/>
    </location>
</feature>
<evidence type="ECO:0000313" key="13">
    <source>
        <dbReference type="Proteomes" id="UP000001357"/>
    </source>
</evidence>
<dbReference type="GO" id="GO:0005874">
    <property type="term" value="C:microtubule"/>
    <property type="evidence" value="ECO:0000318"/>
    <property type="project" value="GO_Central"/>
</dbReference>
<dbReference type="RefSeq" id="XP_001746615.1">
    <property type="nucleotide sequence ID" value="XM_001746563.1"/>
</dbReference>
<feature type="compositionally biased region" description="Basic and acidic residues" evidence="10">
    <location>
        <begin position="165"/>
        <end position="180"/>
    </location>
</feature>
<name>A9V1V7_MONBE</name>
<feature type="domain" description="Kinesin motor" evidence="11">
    <location>
        <begin position="1062"/>
        <end position="1182"/>
    </location>
</feature>
<dbReference type="Proteomes" id="UP000001357">
    <property type="component" value="Unassembled WGS sequence"/>
</dbReference>
<dbReference type="SUPFAM" id="SSF52540">
    <property type="entry name" value="P-loop containing nucleoside triphosphate hydrolases"/>
    <property type="match status" value="1"/>
</dbReference>
<dbReference type="Gene3D" id="3.40.850.10">
    <property type="entry name" value="Kinesin motor domain"/>
    <property type="match status" value="2"/>
</dbReference>
<dbReference type="Pfam" id="PF16183">
    <property type="entry name" value="Kinesin_assoc"/>
    <property type="match status" value="1"/>
</dbReference>
<feature type="compositionally biased region" description="Acidic residues" evidence="10">
    <location>
        <begin position="1243"/>
        <end position="1255"/>
    </location>
</feature>
<evidence type="ECO:0000256" key="7">
    <source>
        <dbReference type="ARBA" id="ARBA00023175"/>
    </source>
</evidence>
<organism evidence="12 13">
    <name type="scientific">Monosiga brevicollis</name>
    <name type="common">Choanoflagellate</name>
    <dbReference type="NCBI Taxonomy" id="81824"/>
    <lineage>
        <taxon>Eukaryota</taxon>
        <taxon>Choanoflagellata</taxon>
        <taxon>Craspedida</taxon>
        <taxon>Salpingoecidae</taxon>
        <taxon>Monosiga</taxon>
    </lineage>
</organism>
<feature type="compositionally biased region" description="Polar residues" evidence="10">
    <location>
        <begin position="237"/>
        <end position="249"/>
    </location>
</feature>
<dbReference type="GO" id="GO:0005524">
    <property type="term" value="F:ATP binding"/>
    <property type="evidence" value="ECO:0007669"/>
    <property type="project" value="UniProtKB-KW"/>
</dbReference>
<dbReference type="GO" id="GO:0008017">
    <property type="term" value="F:microtubule binding"/>
    <property type="evidence" value="ECO:0000318"/>
    <property type="project" value="GO_Central"/>
</dbReference>
<dbReference type="GeneID" id="5891849"/>
<reference evidence="12 13" key="1">
    <citation type="journal article" date="2008" name="Nature">
        <title>The genome of the choanoflagellate Monosiga brevicollis and the origin of metazoans.</title>
        <authorList>
            <consortium name="JGI Sequencing"/>
            <person name="King N."/>
            <person name="Westbrook M.J."/>
            <person name="Young S.L."/>
            <person name="Kuo A."/>
            <person name="Abedin M."/>
            <person name="Chapman J."/>
            <person name="Fairclough S."/>
            <person name="Hellsten U."/>
            <person name="Isogai Y."/>
            <person name="Letunic I."/>
            <person name="Marr M."/>
            <person name="Pincus D."/>
            <person name="Putnam N."/>
            <person name="Rokas A."/>
            <person name="Wright K.J."/>
            <person name="Zuzow R."/>
            <person name="Dirks W."/>
            <person name="Good M."/>
            <person name="Goodstein D."/>
            <person name="Lemons D."/>
            <person name="Li W."/>
            <person name="Lyons J.B."/>
            <person name="Morris A."/>
            <person name="Nichols S."/>
            <person name="Richter D.J."/>
            <person name="Salamov A."/>
            <person name="Bork P."/>
            <person name="Lim W.A."/>
            <person name="Manning G."/>
            <person name="Miller W.T."/>
            <person name="McGinnis W."/>
            <person name="Shapiro H."/>
            <person name="Tjian R."/>
            <person name="Grigoriev I.V."/>
            <person name="Rokhsar D."/>
        </authorList>
    </citation>
    <scope>NUCLEOTIDE SEQUENCE [LARGE SCALE GENOMIC DNA]</scope>
    <source>
        <strain evidence="13">MX1 / ATCC 50154</strain>
    </source>
</reference>
<feature type="compositionally biased region" description="Low complexity" evidence="10">
    <location>
        <begin position="96"/>
        <end position="111"/>
    </location>
</feature>
<feature type="region of interest" description="Disordered" evidence="10">
    <location>
        <begin position="1131"/>
        <end position="1163"/>
    </location>
</feature>
<feature type="region of interest" description="Disordered" evidence="10">
    <location>
        <begin position="1649"/>
        <end position="1677"/>
    </location>
</feature>
<evidence type="ECO:0000256" key="2">
    <source>
        <dbReference type="ARBA" id="ARBA00022490"/>
    </source>
</evidence>
<evidence type="ECO:0000256" key="1">
    <source>
        <dbReference type="ARBA" id="ARBA00004245"/>
    </source>
</evidence>
<keyword evidence="8" id="KW-0206">Cytoskeleton</keyword>
<dbReference type="Gene3D" id="2.60.200.20">
    <property type="match status" value="1"/>
</dbReference>
<accession>A9V1V7</accession>
<dbReference type="GO" id="GO:0016887">
    <property type="term" value="F:ATP hydrolysis activity"/>
    <property type="evidence" value="ECO:0000318"/>
    <property type="project" value="GO_Central"/>
</dbReference>
<feature type="region of interest" description="Disordered" evidence="10">
    <location>
        <begin position="1529"/>
        <end position="1605"/>
    </location>
</feature>
<dbReference type="Pfam" id="PF00225">
    <property type="entry name" value="Kinesin"/>
    <property type="match status" value="1"/>
</dbReference>
<dbReference type="PRINTS" id="PR00380">
    <property type="entry name" value="KINESINHEAVY"/>
</dbReference>
<dbReference type="GO" id="GO:0005871">
    <property type="term" value="C:kinesin complex"/>
    <property type="evidence" value="ECO:0000318"/>
    <property type="project" value="GO_Central"/>
</dbReference>
<comment type="subcellular location">
    <subcellularLocation>
        <location evidence="1">Cytoplasm</location>
        <location evidence="1">Cytoskeleton</location>
    </subcellularLocation>
</comment>
<keyword evidence="13" id="KW-1185">Reference proteome</keyword>
<feature type="compositionally biased region" description="Low complexity" evidence="10">
    <location>
        <begin position="192"/>
        <end position="208"/>
    </location>
</feature>
<protein>
    <recommendedName>
        <fullName evidence="11">Kinesin motor domain-containing protein</fullName>
    </recommendedName>
</protein>
<keyword evidence="3" id="KW-0493">Microtubule</keyword>
<dbReference type="EMBL" id="CH991554">
    <property type="protein sequence ID" value="EDQ88511.1"/>
    <property type="molecule type" value="Genomic_DNA"/>
</dbReference>
<evidence type="ECO:0000256" key="9">
    <source>
        <dbReference type="PROSITE-ProRule" id="PRU00283"/>
    </source>
</evidence>
<evidence type="ECO:0000256" key="10">
    <source>
        <dbReference type="SAM" id="MobiDB-lite"/>
    </source>
</evidence>
<evidence type="ECO:0000256" key="6">
    <source>
        <dbReference type="ARBA" id="ARBA00023054"/>
    </source>
</evidence>
<proteinExistence type="inferred from homology"/>
<dbReference type="Gene3D" id="6.10.250.2520">
    <property type="match status" value="1"/>
</dbReference>
<dbReference type="PROSITE" id="PS00411">
    <property type="entry name" value="KINESIN_MOTOR_1"/>
    <property type="match status" value="1"/>
</dbReference>
<comment type="caution">
    <text evidence="9">Lacks conserved residue(s) required for the propagation of feature annotation.</text>
</comment>
<evidence type="ECO:0000256" key="8">
    <source>
        <dbReference type="ARBA" id="ARBA00023212"/>
    </source>
</evidence>
<dbReference type="InterPro" id="IPR008984">
    <property type="entry name" value="SMAD_FHA_dom_sf"/>
</dbReference>
<feature type="region of interest" description="Disordered" evidence="10">
    <location>
        <begin position="1743"/>
        <end position="1768"/>
    </location>
</feature>
<dbReference type="InParanoid" id="A9V1V7"/>
<feature type="region of interest" description="Disordered" evidence="10">
    <location>
        <begin position="1222"/>
        <end position="1255"/>
    </location>
</feature>
<evidence type="ECO:0000256" key="5">
    <source>
        <dbReference type="ARBA" id="ARBA00022840"/>
    </source>
</evidence>
<feature type="region of interest" description="Disordered" evidence="10">
    <location>
        <begin position="1"/>
        <end position="38"/>
    </location>
</feature>
<evidence type="ECO:0000313" key="12">
    <source>
        <dbReference type="EMBL" id="EDQ88511.1"/>
    </source>
</evidence>
<dbReference type="InterPro" id="IPR019821">
    <property type="entry name" value="Kinesin_motor_CS"/>
</dbReference>
<feature type="region of interest" description="Disordered" evidence="10">
    <location>
        <begin position="96"/>
        <end position="292"/>
    </location>
</feature>
<comment type="similarity">
    <text evidence="9">Belongs to the TRAFAC class myosin-kinesin ATPase superfamily. Kinesin family.</text>
</comment>
<evidence type="ECO:0000256" key="4">
    <source>
        <dbReference type="ARBA" id="ARBA00022741"/>
    </source>
</evidence>
<keyword evidence="6" id="KW-0175">Coiled coil</keyword>
<dbReference type="GO" id="GO:0003777">
    <property type="term" value="F:microtubule motor activity"/>
    <property type="evidence" value="ECO:0000318"/>
    <property type="project" value="GO_Central"/>
</dbReference>
<keyword evidence="7" id="KW-0505">Motor protein</keyword>
<keyword evidence="5" id="KW-0067">ATP-binding</keyword>
<gene>
    <name evidence="12" type="ORF">MONBRDRAFT_37459</name>
</gene>
<feature type="region of interest" description="Disordered" evidence="10">
    <location>
        <begin position="855"/>
        <end position="878"/>
    </location>
</feature>
<dbReference type="SUPFAM" id="SSF49879">
    <property type="entry name" value="SMAD/FHA domain"/>
    <property type="match status" value="1"/>
</dbReference>
<evidence type="ECO:0000256" key="3">
    <source>
        <dbReference type="ARBA" id="ARBA00022701"/>
    </source>
</evidence>
<dbReference type="GO" id="GO:0005737">
    <property type="term" value="C:cytoplasm"/>
    <property type="evidence" value="ECO:0000318"/>
    <property type="project" value="GO_Central"/>
</dbReference>
<feature type="compositionally biased region" description="Low complexity" evidence="10">
    <location>
        <begin position="1131"/>
        <end position="1144"/>
    </location>
</feature>